<dbReference type="NCBIfam" id="TIGR02432">
    <property type="entry name" value="lysidine_TilS_N"/>
    <property type="match status" value="1"/>
</dbReference>
<keyword evidence="3 8" id="KW-0436">Ligase</keyword>
<dbReference type="NCBIfam" id="TIGR02433">
    <property type="entry name" value="lysidine_TilS_C"/>
    <property type="match status" value="1"/>
</dbReference>
<dbReference type="GO" id="GO:0032267">
    <property type="term" value="F:tRNA(Ile)-lysidine synthase activity"/>
    <property type="evidence" value="ECO:0007669"/>
    <property type="project" value="UniProtKB-EC"/>
</dbReference>
<evidence type="ECO:0000256" key="6">
    <source>
        <dbReference type="ARBA" id="ARBA00022840"/>
    </source>
</evidence>
<dbReference type="SMART" id="SM00977">
    <property type="entry name" value="TilS_C"/>
    <property type="match status" value="1"/>
</dbReference>
<evidence type="ECO:0000313" key="10">
    <source>
        <dbReference type="EMBL" id="PZP50760.1"/>
    </source>
</evidence>
<gene>
    <name evidence="8 10" type="primary">tilS</name>
    <name evidence="10" type="ORF">DI598_04820</name>
</gene>
<comment type="function">
    <text evidence="8">Ligates lysine onto the cytidine present at position 34 of the AUA codon-specific tRNA(Ile) that contains the anticodon CAU, in an ATP-dependent manner. Cytidine is converted to lysidine, thus changing the amino acid specificity of the tRNA from methionine to isoleucine.</text>
</comment>
<dbReference type="Pfam" id="PF01171">
    <property type="entry name" value="ATP_bind_3"/>
    <property type="match status" value="1"/>
</dbReference>
<dbReference type="EMBL" id="QFOI01000054">
    <property type="protein sequence ID" value="PZP50760.1"/>
    <property type="molecule type" value="Genomic_DNA"/>
</dbReference>
<keyword evidence="2 8" id="KW-0963">Cytoplasm</keyword>
<feature type="domain" description="Lysidine-tRNA(Ile) synthetase C-terminal" evidence="9">
    <location>
        <begin position="371"/>
        <end position="443"/>
    </location>
</feature>
<dbReference type="PANTHER" id="PTHR43033:SF1">
    <property type="entry name" value="TRNA(ILE)-LYSIDINE SYNTHASE-RELATED"/>
    <property type="match status" value="1"/>
</dbReference>
<reference evidence="10 11" key="1">
    <citation type="submission" date="2017-11" db="EMBL/GenBank/DDBJ databases">
        <title>Infants hospitalized years apart are colonized by the same room-sourced microbial strains.</title>
        <authorList>
            <person name="Brooks B."/>
            <person name="Olm M.R."/>
            <person name="Firek B.A."/>
            <person name="Baker R."/>
            <person name="Thomas B.C."/>
            <person name="Morowitz M.J."/>
            <person name="Banfield J.F."/>
        </authorList>
    </citation>
    <scope>NUCLEOTIDE SEQUENCE [LARGE SCALE GENOMIC DNA]</scope>
    <source>
        <strain evidence="10">S2_009_000_R2_76</strain>
    </source>
</reference>
<comment type="domain">
    <text evidence="8">The N-terminal region contains the highly conserved SGGXDS motif, predicted to be a P-loop motif involved in ATP binding.</text>
</comment>
<dbReference type="EC" id="6.3.4.19" evidence="8"/>
<evidence type="ECO:0000256" key="7">
    <source>
        <dbReference type="ARBA" id="ARBA00048539"/>
    </source>
</evidence>
<dbReference type="InterPro" id="IPR014729">
    <property type="entry name" value="Rossmann-like_a/b/a_fold"/>
</dbReference>
<evidence type="ECO:0000256" key="2">
    <source>
        <dbReference type="ARBA" id="ARBA00022490"/>
    </source>
</evidence>
<dbReference type="HAMAP" id="MF_01161">
    <property type="entry name" value="tRNA_Ile_lys_synt"/>
    <property type="match status" value="1"/>
</dbReference>
<comment type="catalytic activity">
    <reaction evidence="7 8">
        <text>cytidine(34) in tRNA(Ile2) + L-lysine + ATP = lysidine(34) in tRNA(Ile2) + AMP + diphosphate + H(+)</text>
        <dbReference type="Rhea" id="RHEA:43744"/>
        <dbReference type="Rhea" id="RHEA-COMP:10625"/>
        <dbReference type="Rhea" id="RHEA-COMP:10670"/>
        <dbReference type="ChEBI" id="CHEBI:15378"/>
        <dbReference type="ChEBI" id="CHEBI:30616"/>
        <dbReference type="ChEBI" id="CHEBI:32551"/>
        <dbReference type="ChEBI" id="CHEBI:33019"/>
        <dbReference type="ChEBI" id="CHEBI:82748"/>
        <dbReference type="ChEBI" id="CHEBI:83665"/>
        <dbReference type="ChEBI" id="CHEBI:456215"/>
        <dbReference type="EC" id="6.3.4.19"/>
    </reaction>
</comment>
<dbReference type="GO" id="GO:0005524">
    <property type="term" value="F:ATP binding"/>
    <property type="evidence" value="ECO:0007669"/>
    <property type="project" value="UniProtKB-UniRule"/>
</dbReference>
<organism evidence="10 11">
    <name type="scientific">Pseudopedobacter saltans</name>
    <dbReference type="NCBI Taxonomy" id="151895"/>
    <lineage>
        <taxon>Bacteria</taxon>
        <taxon>Pseudomonadati</taxon>
        <taxon>Bacteroidota</taxon>
        <taxon>Sphingobacteriia</taxon>
        <taxon>Sphingobacteriales</taxon>
        <taxon>Sphingobacteriaceae</taxon>
        <taxon>Pseudopedobacter</taxon>
    </lineage>
</organism>
<dbReference type="Gene3D" id="3.40.50.620">
    <property type="entry name" value="HUPs"/>
    <property type="match status" value="1"/>
</dbReference>
<keyword evidence="5 8" id="KW-0547">Nucleotide-binding</keyword>
<dbReference type="AlphaFoldDB" id="A0A2W5FAU7"/>
<evidence type="ECO:0000256" key="8">
    <source>
        <dbReference type="HAMAP-Rule" id="MF_01161"/>
    </source>
</evidence>
<dbReference type="Proteomes" id="UP000249645">
    <property type="component" value="Unassembled WGS sequence"/>
</dbReference>
<comment type="subcellular location">
    <subcellularLocation>
        <location evidence="1 8">Cytoplasm</location>
    </subcellularLocation>
</comment>
<dbReference type="InterPro" id="IPR011063">
    <property type="entry name" value="TilS/TtcA_N"/>
</dbReference>
<dbReference type="GO" id="GO:0005737">
    <property type="term" value="C:cytoplasm"/>
    <property type="evidence" value="ECO:0007669"/>
    <property type="project" value="UniProtKB-SubCell"/>
</dbReference>
<keyword evidence="4 8" id="KW-0819">tRNA processing</keyword>
<feature type="binding site" evidence="8">
    <location>
        <begin position="32"/>
        <end position="37"/>
    </location>
    <ligand>
        <name>ATP</name>
        <dbReference type="ChEBI" id="CHEBI:30616"/>
    </ligand>
</feature>
<dbReference type="InterPro" id="IPR012796">
    <property type="entry name" value="Lysidine-tRNA-synth_C"/>
</dbReference>
<dbReference type="GO" id="GO:0006400">
    <property type="term" value="P:tRNA modification"/>
    <property type="evidence" value="ECO:0007669"/>
    <property type="project" value="UniProtKB-UniRule"/>
</dbReference>
<dbReference type="PANTHER" id="PTHR43033">
    <property type="entry name" value="TRNA(ILE)-LYSIDINE SYNTHASE-RELATED"/>
    <property type="match status" value="1"/>
</dbReference>
<protein>
    <recommendedName>
        <fullName evidence="8">tRNA(Ile)-lysidine synthase</fullName>
        <ecNumber evidence="8">6.3.4.19</ecNumber>
    </recommendedName>
    <alternativeName>
        <fullName evidence="8">tRNA(Ile)-2-lysyl-cytidine synthase</fullName>
    </alternativeName>
    <alternativeName>
        <fullName evidence="8">tRNA(Ile)-lysidine synthetase</fullName>
    </alternativeName>
</protein>
<accession>A0A2W5FAU7</accession>
<evidence type="ECO:0000256" key="5">
    <source>
        <dbReference type="ARBA" id="ARBA00022741"/>
    </source>
</evidence>
<dbReference type="Pfam" id="PF11734">
    <property type="entry name" value="TilS_C"/>
    <property type="match status" value="1"/>
</dbReference>
<evidence type="ECO:0000313" key="11">
    <source>
        <dbReference type="Proteomes" id="UP000249645"/>
    </source>
</evidence>
<evidence type="ECO:0000259" key="9">
    <source>
        <dbReference type="SMART" id="SM00977"/>
    </source>
</evidence>
<dbReference type="SUPFAM" id="SSF56037">
    <property type="entry name" value="PheT/TilS domain"/>
    <property type="match status" value="1"/>
</dbReference>
<dbReference type="SUPFAM" id="SSF52402">
    <property type="entry name" value="Adenine nucleotide alpha hydrolases-like"/>
    <property type="match status" value="1"/>
</dbReference>
<evidence type="ECO:0000256" key="1">
    <source>
        <dbReference type="ARBA" id="ARBA00004496"/>
    </source>
</evidence>
<name>A0A2W5FAU7_9SPHI</name>
<evidence type="ECO:0000256" key="4">
    <source>
        <dbReference type="ARBA" id="ARBA00022694"/>
    </source>
</evidence>
<comment type="similarity">
    <text evidence="8">Belongs to the tRNA(Ile)-lysidine synthase family.</text>
</comment>
<keyword evidence="6 8" id="KW-0067">ATP-binding</keyword>
<dbReference type="CDD" id="cd01992">
    <property type="entry name" value="TilS_N"/>
    <property type="match status" value="1"/>
</dbReference>
<comment type="caution">
    <text evidence="10">The sequence shown here is derived from an EMBL/GenBank/DDBJ whole genome shotgun (WGS) entry which is preliminary data.</text>
</comment>
<proteinExistence type="inferred from homology"/>
<dbReference type="InterPro" id="IPR012094">
    <property type="entry name" value="tRNA_Ile_lys_synt"/>
</dbReference>
<dbReference type="InterPro" id="IPR012795">
    <property type="entry name" value="tRNA_Ile_lys_synt_N"/>
</dbReference>
<sequence>MEQNFLQLFNQYWQVHFAELNPSGSRLIVAVSGGVDSIVLTYVLHGLGFDFLIAHCNFHLRGEESNRDENFVKRFAESIGKEIVCIDFDTIHYAKEKKIGVEEAARELRYSWFRQLADDYKIEGKPLPILVAHHANDNIETVLMNFFRGCGIAGLHGILPVNNGIYRPLLFAKRKDIVSYALSQKLNWVEDSTNSEEKYARNFLRNSIIPELKENYPTIEDNLLANIHRFTDVEKIYNKHISLIKSLLCKKTNDTYIVDIEKLKTETSFQTILFEIFKDFGFSSNQTNELVKLLDADSGAKIESISHIVWKDRSTLIISDKETSASEDFIFEREDSIVQLTDGSKISRENIQNVATNDTVILDMEKLNFPLKIRRWKEGDVFYPKGMQGKKKLAKYFIDLKIPTPIKHQIWLVTSNEEIVWIAGYRADRRFTASDRTIHSIQLSFIK</sequence>
<evidence type="ECO:0000256" key="3">
    <source>
        <dbReference type="ARBA" id="ARBA00022598"/>
    </source>
</evidence>